<comment type="caution">
    <text evidence="1">The sequence shown here is derived from an EMBL/GenBank/DDBJ whole genome shotgun (WGS) entry which is preliminary data.</text>
</comment>
<evidence type="ECO:0000313" key="2">
    <source>
        <dbReference type="Proteomes" id="UP000789901"/>
    </source>
</evidence>
<proteinExistence type="predicted"/>
<gene>
    <name evidence="1" type="ORF">GMARGA_LOCUS30175</name>
</gene>
<protein>
    <submittedName>
        <fullName evidence="1">9068_t:CDS:1</fullName>
    </submittedName>
</protein>
<organism evidence="1 2">
    <name type="scientific">Gigaspora margarita</name>
    <dbReference type="NCBI Taxonomy" id="4874"/>
    <lineage>
        <taxon>Eukaryota</taxon>
        <taxon>Fungi</taxon>
        <taxon>Fungi incertae sedis</taxon>
        <taxon>Mucoromycota</taxon>
        <taxon>Glomeromycotina</taxon>
        <taxon>Glomeromycetes</taxon>
        <taxon>Diversisporales</taxon>
        <taxon>Gigasporaceae</taxon>
        <taxon>Gigaspora</taxon>
    </lineage>
</organism>
<name>A0ABN7WF92_GIGMA</name>
<keyword evidence="2" id="KW-1185">Reference proteome</keyword>
<reference evidence="1 2" key="1">
    <citation type="submission" date="2021-06" db="EMBL/GenBank/DDBJ databases">
        <authorList>
            <person name="Kallberg Y."/>
            <person name="Tangrot J."/>
            <person name="Rosling A."/>
        </authorList>
    </citation>
    <scope>NUCLEOTIDE SEQUENCE [LARGE SCALE GENOMIC DNA]</scope>
    <source>
        <strain evidence="1 2">120-4 pot B 10/14</strain>
    </source>
</reference>
<sequence>MYRKKILLTTENKCPLSDCNKIINPVVSEQRFSESSSQSSGTSALADRLGKNFGLEKSSNKKAKKVGKKKVSSTLKQLIEELLTNIPIVSRSSEETNYTTDTRGIFLQLSNKIDSAKSKNKDASHALITSYFYFGEALYSRYKELKPTYSKDGAKALVKSKEKIAQVKSIPLGFILNLTVDNTDYVIAKVLKESE</sequence>
<accession>A0ABN7WF92</accession>
<evidence type="ECO:0000313" key="1">
    <source>
        <dbReference type="EMBL" id="CAG8830031.1"/>
    </source>
</evidence>
<dbReference type="Proteomes" id="UP000789901">
    <property type="component" value="Unassembled WGS sequence"/>
</dbReference>
<dbReference type="EMBL" id="CAJVQB010042011">
    <property type="protein sequence ID" value="CAG8830031.1"/>
    <property type="molecule type" value="Genomic_DNA"/>
</dbReference>
<feature type="non-terminal residue" evidence="1">
    <location>
        <position position="195"/>
    </location>
</feature>